<organism evidence="7 8">
    <name type="scientific">Calicophoron daubneyi</name>
    <name type="common">Rumen fluke</name>
    <name type="synonym">Paramphistomum daubneyi</name>
    <dbReference type="NCBI Taxonomy" id="300641"/>
    <lineage>
        <taxon>Eukaryota</taxon>
        <taxon>Metazoa</taxon>
        <taxon>Spiralia</taxon>
        <taxon>Lophotrochozoa</taxon>
        <taxon>Platyhelminthes</taxon>
        <taxon>Trematoda</taxon>
        <taxon>Digenea</taxon>
        <taxon>Plagiorchiida</taxon>
        <taxon>Pronocephalata</taxon>
        <taxon>Paramphistomoidea</taxon>
        <taxon>Paramphistomidae</taxon>
        <taxon>Calicophoron</taxon>
    </lineage>
</organism>
<accession>A0AAV2TBB1</accession>
<feature type="region of interest" description="Disordered" evidence="4">
    <location>
        <begin position="286"/>
        <end position="307"/>
    </location>
</feature>
<dbReference type="Proteomes" id="UP001497525">
    <property type="component" value="Unassembled WGS sequence"/>
</dbReference>
<evidence type="ECO:0008006" key="9">
    <source>
        <dbReference type="Google" id="ProtNLM"/>
    </source>
</evidence>
<evidence type="ECO:0000259" key="6">
    <source>
        <dbReference type="Pfam" id="PF21229"/>
    </source>
</evidence>
<evidence type="ECO:0000313" key="7">
    <source>
        <dbReference type="EMBL" id="CAL5133406.1"/>
    </source>
</evidence>
<sequence length="1088" mass="119740">MNSLPDASADRNNLFESSSSRKSPALCASSLNGLHSKILSPYSIPHFRSAQSTTAIFCHSESISSCPISTKNMCFGGSLAQANSKPVPNYPFGARRFPFYGPPSVNSDYPVLQFPPSSCSFHPPNHMPSNPSKLDGFYRPVDQSSLIQSVTSVMDSSRRLPFRCRSQFHNCCSAVQHSIPNDAVAPSSCQPTGIRCNTNSPLLTQKSVTSDFGRTNISQSHFPHSASASESAAVVACAGTPIICHTCCSLVTHTVNTTTESQIQLLENPYFTGVGAHDVDPQPVNSDNTHKVVSDSQSEPRTQNIPTPKIITTEKPKSSADPLVAAHPNTTGLPETLPHFNMRHVNVLHYPKYTNRRNSGFERRLRHNGLTLDPKLTLRFLRKLLQPFINRAVNNVLQHYMEEYILVAVRNIREHLGDAAVTDADLARFRQSVIYRVASQYVSKEDRLSRQKVNASDMQLPTLGLNPLRSSKDITARPIIPNSTYRRHPEPEISLHRHAVDHRALEANNTSSSEFHGDLDSHSSPHLSSVGSEGRVCTSQQCTISSSISQASKYNPGKSQTVDVPELASSSFPVSLHMPECLSSVSVQGATQVSAIDLKCTPRNPSENSIRLPSVVINQLDCDHYDEGLRHTASKSPSTASSCSTVGFFRDLPSSGESEVEGAAETSHYNPAHILEKERMKKSSDLAPRKLKRNGKRHAAWMNWGYAKISRAKPERLKKGCSNVPGENSDCLVEPESKVLTEDHVTTLCETSKSEVVDSKSLSSNCDRLCTSEVSEEIQMDNLSDPSFILNEHTSFTLGSSANVWLGLGAARGRIYTKHPELFRYQCDPEDKAWLVRNRILTSHGVKAYLMHSEQVRHIAQSSDVSARRDEGNSRLDDEELRSFGVPDWLLHKVQLTALAHPRFRKMLTSNVINELSANARSSSVDLRRTEKLTSTIDDFPHSSTGSAEERSKVVVPVLDSATRSPMAANVSQNSVPSEEAEDGHNAIRKSNAPELPEEPKILLRGLSTRKTLDMSEASTVSHSEDDQTPQAGLPPDQSVLQSLDQTKSSDHPSDSRVSSARPSLHPHISDTFRESPTPPKLQRFDYG</sequence>
<dbReference type="GO" id="GO:0003677">
    <property type="term" value="F:DNA binding"/>
    <property type="evidence" value="ECO:0007669"/>
    <property type="project" value="UniProtKB-KW"/>
</dbReference>
<evidence type="ECO:0000256" key="3">
    <source>
        <dbReference type="ARBA" id="ARBA00023242"/>
    </source>
</evidence>
<dbReference type="GO" id="GO:0031491">
    <property type="term" value="F:nucleosome binding"/>
    <property type="evidence" value="ECO:0007669"/>
    <property type="project" value="TreeGrafter"/>
</dbReference>
<evidence type="ECO:0000256" key="4">
    <source>
        <dbReference type="SAM" id="MobiDB-lite"/>
    </source>
</evidence>
<feature type="region of interest" description="Disordered" evidence="4">
    <location>
        <begin position="510"/>
        <end position="532"/>
    </location>
</feature>
<proteinExistence type="predicted"/>
<protein>
    <recommendedName>
        <fullName evidence="9">Deoxynucleotidyltransferase terminal-interacting protein 1</fullName>
    </recommendedName>
</protein>
<dbReference type="InterPro" id="IPR041384">
    <property type="entry name" value="DNTTIP1_dimer"/>
</dbReference>
<evidence type="ECO:0000313" key="8">
    <source>
        <dbReference type="Proteomes" id="UP001497525"/>
    </source>
</evidence>
<dbReference type="Pfam" id="PF21229">
    <property type="entry name" value="TdIF1_2nd"/>
    <property type="match status" value="1"/>
</dbReference>
<feature type="domain" description="TdIF1 C-terminal" evidence="6">
    <location>
        <begin position="793"/>
        <end position="894"/>
    </location>
</feature>
<comment type="caution">
    <text evidence="7">The sequence shown here is derived from an EMBL/GenBank/DDBJ whole genome shotgun (WGS) entry which is preliminary data.</text>
</comment>
<name>A0AAV2TBB1_CALDB</name>
<dbReference type="AlphaFoldDB" id="A0AAV2TBB1"/>
<dbReference type="EMBL" id="CAXLJL010000156">
    <property type="protein sequence ID" value="CAL5133406.1"/>
    <property type="molecule type" value="Genomic_DNA"/>
</dbReference>
<dbReference type="InterPro" id="IPR026064">
    <property type="entry name" value="TdIF1"/>
</dbReference>
<gene>
    <name evidence="7" type="ORF">CDAUBV1_LOCUS6649</name>
</gene>
<evidence type="ECO:0000256" key="1">
    <source>
        <dbReference type="ARBA" id="ARBA00004123"/>
    </source>
</evidence>
<keyword evidence="3" id="KW-0539">Nucleus</keyword>
<feature type="domain" description="DNTTIP1 dimerisation" evidence="5">
    <location>
        <begin position="378"/>
        <end position="429"/>
    </location>
</feature>
<comment type="subcellular location">
    <subcellularLocation>
        <location evidence="1">Nucleus</location>
    </subcellularLocation>
</comment>
<evidence type="ECO:0000259" key="5">
    <source>
        <dbReference type="Pfam" id="PF18192"/>
    </source>
</evidence>
<keyword evidence="2" id="KW-0238">DNA-binding</keyword>
<dbReference type="PANTHER" id="PTHR23399:SF2">
    <property type="entry name" value="DEOXYNUCLEOTIDYLTRANSFERASE TERMINAL-INTERACTING PROTEIN 1"/>
    <property type="match status" value="1"/>
</dbReference>
<feature type="region of interest" description="Disordered" evidence="4">
    <location>
        <begin position="965"/>
        <end position="1088"/>
    </location>
</feature>
<dbReference type="Pfam" id="PF18192">
    <property type="entry name" value="DNTTIP1_dimer"/>
    <property type="match status" value="1"/>
</dbReference>
<reference evidence="7" key="1">
    <citation type="submission" date="2024-06" db="EMBL/GenBank/DDBJ databases">
        <authorList>
            <person name="Liu X."/>
            <person name="Lenzi L."/>
            <person name="Haldenby T S."/>
            <person name="Uol C."/>
        </authorList>
    </citation>
    <scope>NUCLEOTIDE SEQUENCE</scope>
</reference>
<dbReference type="GO" id="GO:0005634">
    <property type="term" value="C:nucleus"/>
    <property type="evidence" value="ECO:0007669"/>
    <property type="project" value="UniProtKB-SubCell"/>
</dbReference>
<dbReference type="InterPro" id="IPR049121">
    <property type="entry name" value="TdIF1_C"/>
</dbReference>
<dbReference type="PANTHER" id="PTHR23399">
    <property type="entry name" value="DEOXYNUCLEOTIDYLTRANSFERASE TERMINAL-INTERACTING PROTEIN 1"/>
    <property type="match status" value="1"/>
</dbReference>
<feature type="compositionally biased region" description="Polar residues" evidence="4">
    <location>
        <begin position="294"/>
        <end position="306"/>
    </location>
</feature>
<evidence type="ECO:0000256" key="2">
    <source>
        <dbReference type="ARBA" id="ARBA00023125"/>
    </source>
</evidence>